<dbReference type="CDD" id="cd00882">
    <property type="entry name" value="Ras_like_GTPase"/>
    <property type="match status" value="1"/>
</dbReference>
<dbReference type="InterPro" id="IPR052705">
    <property type="entry name" value="Gliding_Motility_GTPase"/>
</dbReference>
<comment type="caution">
    <text evidence="1">The sequence shown here is derived from an EMBL/GenBank/DDBJ whole genome shotgun (WGS) entry which is preliminary data.</text>
</comment>
<evidence type="ECO:0008006" key="3">
    <source>
        <dbReference type="Google" id="ProtNLM"/>
    </source>
</evidence>
<dbReference type="EMBL" id="SMAF01000023">
    <property type="protein sequence ID" value="TCS94348.1"/>
    <property type="molecule type" value="Genomic_DNA"/>
</dbReference>
<dbReference type="Pfam" id="PF00071">
    <property type="entry name" value="Ras"/>
    <property type="match status" value="1"/>
</dbReference>
<dbReference type="InterPro" id="IPR001806">
    <property type="entry name" value="Small_GTPase"/>
</dbReference>
<dbReference type="Proteomes" id="UP000294599">
    <property type="component" value="Unassembled WGS sequence"/>
</dbReference>
<dbReference type="GO" id="GO:0005525">
    <property type="term" value="F:GTP binding"/>
    <property type="evidence" value="ECO:0007669"/>
    <property type="project" value="InterPro"/>
</dbReference>
<keyword evidence="2" id="KW-1185">Reference proteome</keyword>
<evidence type="ECO:0000313" key="1">
    <source>
        <dbReference type="EMBL" id="TCS94348.1"/>
    </source>
</evidence>
<organism evidence="1 2">
    <name type="scientific">Pseudofulvimonas gallinarii</name>
    <dbReference type="NCBI Taxonomy" id="634155"/>
    <lineage>
        <taxon>Bacteria</taxon>
        <taxon>Pseudomonadati</taxon>
        <taxon>Pseudomonadota</taxon>
        <taxon>Gammaproteobacteria</taxon>
        <taxon>Lysobacterales</taxon>
        <taxon>Rhodanobacteraceae</taxon>
        <taxon>Pseudofulvimonas</taxon>
    </lineage>
</organism>
<dbReference type="RefSeq" id="WP_123520628.1">
    <property type="nucleotide sequence ID" value="NZ_JBHLWF010000021.1"/>
</dbReference>
<sequence length="180" mass="18779">MTDLDAVKIVFAGPVGAGKTTAIRSVSDMPPVSTEVPLLEDVDGDKTTTTVALDFSTLLLDDGTVVQLYGLPGQEHFGFMRAIVLSGAIGAVLVLNGADEQVAEHCREWLASLNEVAAGIPIVVGITRTDIAPAFDLGEVRAVLRAADMVTPVMTFDARESAQTGQVLRSLLAVALADAC</sequence>
<gene>
    <name evidence="1" type="ORF">EDC25_12318</name>
</gene>
<dbReference type="OrthoDB" id="4319884at2"/>
<protein>
    <recommendedName>
        <fullName evidence="3">Signal recognition particle receptor subunit beta</fullName>
    </recommendedName>
</protein>
<name>A0A4S3KZ35_9GAMM</name>
<dbReference type="GO" id="GO:0003924">
    <property type="term" value="F:GTPase activity"/>
    <property type="evidence" value="ECO:0007669"/>
    <property type="project" value="InterPro"/>
</dbReference>
<evidence type="ECO:0000313" key="2">
    <source>
        <dbReference type="Proteomes" id="UP000294599"/>
    </source>
</evidence>
<proteinExistence type="predicted"/>
<dbReference type="AlphaFoldDB" id="A0A4S3KZ35"/>
<dbReference type="PANTHER" id="PTHR42708">
    <property type="entry name" value="ATP/GTP-BINDING PROTEIN-RELATED"/>
    <property type="match status" value="1"/>
</dbReference>
<accession>A0A4S3KZ35</accession>
<reference evidence="1 2" key="1">
    <citation type="submission" date="2019-03" db="EMBL/GenBank/DDBJ databases">
        <title>Genomic Encyclopedia of Type Strains, Phase IV (KMG-IV): sequencing the most valuable type-strain genomes for metagenomic binning, comparative biology and taxonomic classification.</title>
        <authorList>
            <person name="Goeker M."/>
        </authorList>
    </citation>
    <scope>NUCLEOTIDE SEQUENCE [LARGE SCALE GENOMIC DNA]</scope>
    <source>
        <strain evidence="1 2">DSM 21944</strain>
    </source>
</reference>
<dbReference type="Gene3D" id="3.40.50.300">
    <property type="entry name" value="P-loop containing nucleotide triphosphate hydrolases"/>
    <property type="match status" value="1"/>
</dbReference>
<dbReference type="SUPFAM" id="SSF52540">
    <property type="entry name" value="P-loop containing nucleoside triphosphate hydrolases"/>
    <property type="match status" value="1"/>
</dbReference>
<dbReference type="PANTHER" id="PTHR42708:SF1">
    <property type="entry name" value="GLIDING MOTILITY PROTEIN MGLA"/>
    <property type="match status" value="1"/>
</dbReference>
<dbReference type="InterPro" id="IPR027417">
    <property type="entry name" value="P-loop_NTPase"/>
</dbReference>